<evidence type="ECO:0000313" key="1">
    <source>
        <dbReference type="EMBL" id="GFM34060.1"/>
    </source>
</evidence>
<evidence type="ECO:0008006" key="3">
    <source>
        <dbReference type="Google" id="ProtNLM"/>
    </source>
</evidence>
<accession>A0A7J0BK55</accession>
<name>A0A7J0BK55_9BACT</name>
<organism evidence="1 2">
    <name type="scientific">Desulfovibrio subterraneus</name>
    <dbReference type="NCBI Taxonomy" id="2718620"/>
    <lineage>
        <taxon>Bacteria</taxon>
        <taxon>Pseudomonadati</taxon>
        <taxon>Thermodesulfobacteriota</taxon>
        <taxon>Desulfovibrionia</taxon>
        <taxon>Desulfovibrionales</taxon>
        <taxon>Desulfovibrionaceae</taxon>
        <taxon>Desulfovibrio</taxon>
    </lineage>
</organism>
<dbReference type="RefSeq" id="WP_174405689.1">
    <property type="nucleotide sequence ID" value="NZ_BLVO01000013.1"/>
</dbReference>
<protein>
    <recommendedName>
        <fullName evidence="3">PIN domain-containing protein</fullName>
    </recommendedName>
</protein>
<dbReference type="Proteomes" id="UP000503840">
    <property type="component" value="Unassembled WGS sequence"/>
</dbReference>
<proteinExistence type="predicted"/>
<sequence length="166" mass="18482">MSKVLIIDTCILCVLLKVPHMETCGRNDDKWDFTRVNSIIESELGQKTTLVLPIATLIESGNHITNHGNYTHASELIEILKKSINEETPWAAFSDQSALWSEEELDKLAAEWPDKCKSIGLGDMTITAVANHYAKSGYTVELLTADSGLKAYEPLPPTSIPRRNRK</sequence>
<gene>
    <name evidence="1" type="ORF">DSM101010T_24250</name>
</gene>
<evidence type="ECO:0000313" key="2">
    <source>
        <dbReference type="Proteomes" id="UP000503840"/>
    </source>
</evidence>
<keyword evidence="2" id="KW-1185">Reference proteome</keyword>
<comment type="caution">
    <text evidence="1">The sequence shown here is derived from an EMBL/GenBank/DDBJ whole genome shotgun (WGS) entry which is preliminary data.</text>
</comment>
<reference evidence="1 2" key="1">
    <citation type="submission" date="2020-05" db="EMBL/GenBank/DDBJ databases">
        <title>Draft genome sequence of Desulfovibrio sp. strain HN2T.</title>
        <authorList>
            <person name="Ueno A."/>
            <person name="Tamazawa S."/>
            <person name="Tamamura S."/>
            <person name="Murakami T."/>
            <person name="Kiyama T."/>
            <person name="Inomata H."/>
            <person name="Amano Y."/>
            <person name="Miyakawa K."/>
            <person name="Tamaki H."/>
            <person name="Naganuma T."/>
            <person name="Kaneko K."/>
        </authorList>
    </citation>
    <scope>NUCLEOTIDE SEQUENCE [LARGE SCALE GENOMIC DNA]</scope>
    <source>
        <strain evidence="1 2">HN2</strain>
    </source>
</reference>
<dbReference type="AlphaFoldDB" id="A0A7J0BK55"/>
<dbReference type="EMBL" id="BLVO01000013">
    <property type="protein sequence ID" value="GFM34060.1"/>
    <property type="molecule type" value="Genomic_DNA"/>
</dbReference>